<sequence length="319" mass="33972">MGTSLALYMLGMAIGPAGAGLFPSFQWSFFAAIGLFSIAIAYVLAIISYHQVEDNQVNESYGERGAGQAETSADSETEPEGFVAFLSPVRLFHDHPRAILQGLSLFLYNMAQAYEINLIFVFASVQFGFTAKENGILLSLVAVVAATYLLSSVFIIPKLVNCIRSVVWKWQSKSPFFSSSDATTPPQKRARKGRSFDLGAAATSILIQATAAILLSNVHRPSQLYAGAALTALGFAAPSFIKSYFVASLPDATRGVAGLALMETSGGLLSPMVLGMWQASRPDSSVFYVASALLGASFVLLLVGAYAMNGKRGEHRPSA</sequence>
<comment type="caution">
    <text evidence="1">The sequence shown here is derived from an EMBL/GenBank/DDBJ whole genome shotgun (WGS) entry which is preliminary data.</text>
</comment>
<reference evidence="1" key="1">
    <citation type="journal article" date="2022" name="bioRxiv">
        <title>Population genetic analysis of Ophidiomyces ophidiicola, the causative agent of snake fungal disease, indicates recent introductions to the USA.</title>
        <authorList>
            <person name="Ladner J.T."/>
            <person name="Palmer J.M."/>
            <person name="Ettinger C.L."/>
            <person name="Stajich J.E."/>
            <person name="Farrell T.M."/>
            <person name="Glorioso B.M."/>
            <person name="Lawson B."/>
            <person name="Price S.J."/>
            <person name="Stengle A.G."/>
            <person name="Grear D.A."/>
            <person name="Lorch J.M."/>
        </authorList>
    </citation>
    <scope>NUCLEOTIDE SEQUENCE</scope>
    <source>
        <strain evidence="1">NWHC 24266-5</strain>
    </source>
</reference>
<gene>
    <name evidence="1" type="ORF">LOY88_001099</name>
</gene>
<organism evidence="1">
    <name type="scientific">Ophidiomyces ophidiicola</name>
    <dbReference type="NCBI Taxonomy" id="1387563"/>
    <lineage>
        <taxon>Eukaryota</taxon>
        <taxon>Fungi</taxon>
        <taxon>Dikarya</taxon>
        <taxon>Ascomycota</taxon>
        <taxon>Pezizomycotina</taxon>
        <taxon>Eurotiomycetes</taxon>
        <taxon>Eurotiomycetidae</taxon>
        <taxon>Onygenales</taxon>
        <taxon>Onygenaceae</taxon>
        <taxon>Ophidiomyces</taxon>
    </lineage>
</organism>
<accession>A0ACB8V311</accession>
<proteinExistence type="predicted"/>
<name>A0ACB8V311_9EURO</name>
<dbReference type="EMBL" id="JALBCA010000011">
    <property type="protein sequence ID" value="KAI2391575.1"/>
    <property type="molecule type" value="Genomic_DNA"/>
</dbReference>
<evidence type="ECO:0000313" key="1">
    <source>
        <dbReference type="EMBL" id="KAI2391575.1"/>
    </source>
</evidence>
<protein>
    <submittedName>
        <fullName evidence="1">Uncharacterized protein</fullName>
    </submittedName>
</protein>